<evidence type="ECO:0000256" key="2">
    <source>
        <dbReference type="PROSITE-ProRule" id="PRU00168"/>
    </source>
</evidence>
<keyword evidence="1 2" id="KW-0344">Guanine-nucleotide releasing factor</keyword>
<dbReference type="CDD" id="cd06224">
    <property type="entry name" value="REM"/>
    <property type="match status" value="1"/>
</dbReference>
<dbReference type="InterPro" id="IPR000651">
    <property type="entry name" value="Ras-like_Gua-exchang_fac_N"/>
</dbReference>
<dbReference type="SMART" id="SM00147">
    <property type="entry name" value="RasGEF"/>
    <property type="match status" value="1"/>
</dbReference>
<feature type="domain" description="N-terminal Ras-GEF" evidence="4">
    <location>
        <begin position="1"/>
        <end position="110"/>
    </location>
</feature>
<feature type="domain" description="Ras-GEF" evidence="3">
    <location>
        <begin position="145"/>
        <end position="307"/>
    </location>
</feature>
<dbReference type="InterPro" id="IPR023578">
    <property type="entry name" value="Ras_GEF_dom_sf"/>
</dbReference>
<keyword evidence="6" id="KW-1185">Reference proteome</keyword>
<dbReference type="GO" id="GO:0005085">
    <property type="term" value="F:guanyl-nucleotide exchange factor activity"/>
    <property type="evidence" value="ECO:0007669"/>
    <property type="project" value="UniProtKB-KW"/>
</dbReference>
<dbReference type="PANTHER" id="PTHR23113:SF363">
    <property type="entry name" value="PROTEIN SON OF SEVENLESS"/>
    <property type="match status" value="1"/>
</dbReference>
<dbReference type="PROSITE" id="PS50212">
    <property type="entry name" value="RASGEF_NTER"/>
    <property type="match status" value="1"/>
</dbReference>
<evidence type="ECO:0000313" key="6">
    <source>
        <dbReference type="Proteomes" id="UP001174909"/>
    </source>
</evidence>
<comment type="caution">
    <text evidence="5">The sequence shown here is derived from an EMBL/GenBank/DDBJ whole genome shotgun (WGS) entry which is preliminary data.</text>
</comment>
<dbReference type="Gene3D" id="1.10.840.10">
    <property type="entry name" value="Ras guanine-nucleotide exchange factors catalytic domain"/>
    <property type="match status" value="1"/>
</dbReference>
<dbReference type="Gene3D" id="1.20.870.10">
    <property type="entry name" value="Son of sevenless (SoS) protein Chain: S domain 1"/>
    <property type="match status" value="1"/>
</dbReference>
<dbReference type="SUPFAM" id="SSF48366">
    <property type="entry name" value="Ras GEF"/>
    <property type="match status" value="1"/>
</dbReference>
<proteinExistence type="predicted"/>
<dbReference type="PROSITE" id="PS50009">
    <property type="entry name" value="RASGEF_CAT"/>
    <property type="match status" value="1"/>
</dbReference>
<dbReference type="InterPro" id="IPR001895">
    <property type="entry name" value="RASGEF_cat_dom"/>
</dbReference>
<gene>
    <name evidence="5" type="ORF">GBAR_LOCUS30107</name>
</gene>
<dbReference type="Proteomes" id="UP001174909">
    <property type="component" value="Unassembled WGS sequence"/>
</dbReference>
<dbReference type="SMART" id="SM00229">
    <property type="entry name" value="RasGEFN"/>
    <property type="match status" value="1"/>
</dbReference>
<name>A0AA35TWN9_GEOBA</name>
<evidence type="ECO:0000259" key="4">
    <source>
        <dbReference type="PROSITE" id="PS50212"/>
    </source>
</evidence>
<dbReference type="EMBL" id="CASHTH010004250">
    <property type="protein sequence ID" value="CAI8055144.1"/>
    <property type="molecule type" value="Genomic_DNA"/>
</dbReference>
<organism evidence="5 6">
    <name type="scientific">Geodia barretti</name>
    <name type="common">Barrett's horny sponge</name>
    <dbReference type="NCBI Taxonomy" id="519541"/>
    <lineage>
        <taxon>Eukaryota</taxon>
        <taxon>Metazoa</taxon>
        <taxon>Porifera</taxon>
        <taxon>Demospongiae</taxon>
        <taxon>Heteroscleromorpha</taxon>
        <taxon>Tetractinellida</taxon>
        <taxon>Astrophorina</taxon>
        <taxon>Geodiidae</taxon>
        <taxon>Geodia</taxon>
    </lineage>
</organism>
<dbReference type="GO" id="GO:0005886">
    <property type="term" value="C:plasma membrane"/>
    <property type="evidence" value="ECO:0007669"/>
    <property type="project" value="TreeGrafter"/>
</dbReference>
<dbReference type="InterPro" id="IPR008937">
    <property type="entry name" value="Ras-like_GEF"/>
</dbReference>
<evidence type="ECO:0000259" key="3">
    <source>
        <dbReference type="PROSITE" id="PS50009"/>
    </source>
</evidence>
<accession>A0AA35TWN9</accession>
<reference evidence="5" key="1">
    <citation type="submission" date="2023-03" db="EMBL/GenBank/DDBJ databases">
        <authorList>
            <person name="Steffen K."/>
            <person name="Cardenas P."/>
        </authorList>
    </citation>
    <scope>NUCLEOTIDE SEQUENCE</scope>
</reference>
<protein>
    <submittedName>
        <fullName evidence="5">Son of sevenless homolog 1</fullName>
    </submittedName>
</protein>
<feature type="non-terminal residue" evidence="5">
    <location>
        <position position="1"/>
    </location>
</feature>
<dbReference type="InterPro" id="IPR036964">
    <property type="entry name" value="RASGEF_cat_dom_sf"/>
</dbReference>
<dbReference type="GO" id="GO:0007265">
    <property type="term" value="P:Ras protein signal transduction"/>
    <property type="evidence" value="ECO:0007669"/>
    <property type="project" value="TreeGrafter"/>
</dbReference>
<evidence type="ECO:0000313" key="5">
    <source>
        <dbReference type="EMBL" id="CAI8055144.1"/>
    </source>
</evidence>
<dbReference type="AlphaFoldDB" id="A0AA35TWN9"/>
<dbReference type="Pfam" id="PF00618">
    <property type="entry name" value="RasGEF_N"/>
    <property type="match status" value="1"/>
</dbReference>
<dbReference type="Pfam" id="PF00617">
    <property type="entry name" value="RasGEF"/>
    <property type="match status" value="1"/>
</dbReference>
<dbReference type="PANTHER" id="PTHR23113">
    <property type="entry name" value="GUANINE NUCLEOTIDE EXCHANGE FACTOR"/>
    <property type="match status" value="1"/>
</dbReference>
<evidence type="ECO:0000256" key="1">
    <source>
        <dbReference type="ARBA" id="ARBA00022658"/>
    </source>
</evidence>
<sequence length="307" mass="36051">MTYRSFCSPTKLLDLLIERFEIPLPEEATDLDTKKDPLMMKAVKVFKSYYLSPIQLRVVNVLRHWVDFHYYDFQRDQELLTRLHTFITSVKGKKMQKWVAALNRALDKKRDEIPSATKPVFTKKPLPVEWWLTQKPEEFNLLSLHPKDIARQLTLIMAENFHAIHPSELVDASWMKEKKKEMASPNLLKHTRFETMVSHWLAKEIVYTENFEERVTLVSRLIDIMAEMRSLNNFAGLFAVNAAFQSSSVFRLTHTLKKIEGRKSQLLEEVKLIASPDRAYKNYKEKLRTINPPCVPFLGKNLTYCVY</sequence>